<sequence length="625" mass="71400">MIRLTETQVNNKINFIDQYINSSNAADGSKVDANANVTSKNIATMEAELNKDINIQVNRALVKRKIEVLFGKELANEYERQIETHEIYVHDETSLKPYCVSISMYPFLFDGLTKLGGESRAPQHLESFCGEFVNLVFAVSSQFAGALATVEFLMYFDHFAAKDYGKDYLKTNKKTIENHLQHVVYAINQPAAARGYQSVFWNISLYDEAYFNSMFGDFVFPDMAKPEWERVKRLQAFFMKWFNEERNKAILTFPVVTAAMLVNDGKPVDTEFTDMCAQELSEGNSFFIYQSENADSLASCCRLRNEISDNTFSYSLGAGGVATGSINVITLNMNRLIQKGADIVSEVQKIHKYQVAYRILINEYKEAGLLPVYKAGFISLEKQFLTIGINGMVEAAESQGVKVGNNDEYKAFVNTHLKAIYDENKRAKKQYGYMFNTEFVPAENLGVKNAKWDREDGLFVPRDCYNSYFYKVEDTNTNTLDKIVLHGEEIIKYLDGGSALHLNLEEAPNKEGFVKLIHATAKAGCNYFCFNIKITICNDCEHIDKQTSYSCSKCYSKNVDHGTRVIGYLKRVSSFSSGRQKEHNLRYYHINQLENKFAKNRTKLMVKHYQNKNKLVEMKFNKLLK</sequence>
<reference evidence="1" key="1">
    <citation type="submission" date="2024-05" db="EMBL/GenBank/DDBJ databases">
        <title>Pontimicrobium maritimus sp. nov., isolated form sea water.</title>
        <authorList>
            <person name="Muhammad N."/>
            <person name="Vuong T.Q."/>
            <person name="Han H.L."/>
            <person name="Kim S.-G."/>
        </authorList>
    </citation>
    <scope>NUCLEOTIDE SEQUENCE</scope>
    <source>
        <strain evidence="1">SW4</strain>
    </source>
</reference>
<gene>
    <name evidence="1" type="primary">nrdD</name>
    <name evidence="1" type="ORF">ABGB03_01540</name>
</gene>
<dbReference type="NCBIfam" id="TIGR02827">
    <property type="entry name" value="RNR_anaer_Bdell"/>
    <property type="match status" value="1"/>
</dbReference>
<dbReference type="RefSeq" id="WP_347924258.1">
    <property type="nucleotide sequence ID" value="NZ_CP157199.1"/>
</dbReference>
<dbReference type="GO" id="GO:0009265">
    <property type="term" value="P:2'-deoxyribonucleotide biosynthetic process"/>
    <property type="evidence" value="ECO:0007669"/>
    <property type="project" value="TreeGrafter"/>
</dbReference>
<dbReference type="GO" id="GO:0008998">
    <property type="term" value="F:ribonucleoside-triphosphate reductase (thioredoxin) activity"/>
    <property type="evidence" value="ECO:0007669"/>
    <property type="project" value="InterPro"/>
</dbReference>
<organism evidence="1">
    <name type="scientific">Pontimicrobium sp. SW4</name>
    <dbReference type="NCBI Taxonomy" id="3153519"/>
    <lineage>
        <taxon>Bacteria</taxon>
        <taxon>Pseudomonadati</taxon>
        <taxon>Bacteroidota</taxon>
        <taxon>Flavobacteriia</taxon>
        <taxon>Flavobacteriales</taxon>
        <taxon>Flavobacteriaceae</taxon>
        <taxon>Pontimicrobium</taxon>
    </lineage>
</organism>
<dbReference type="SUPFAM" id="SSF51998">
    <property type="entry name" value="PFL-like glycyl radical enzymes"/>
    <property type="match status" value="1"/>
</dbReference>
<accession>A0AAU7BTY7</accession>
<dbReference type="InterPro" id="IPR012833">
    <property type="entry name" value="NrdD"/>
</dbReference>
<dbReference type="Pfam" id="PF13597">
    <property type="entry name" value="NRDD"/>
    <property type="match status" value="1"/>
</dbReference>
<name>A0AAU7BTY7_9FLAO</name>
<evidence type="ECO:0000313" key="1">
    <source>
        <dbReference type="EMBL" id="XBG61601.1"/>
    </source>
</evidence>
<dbReference type="GO" id="GO:0031250">
    <property type="term" value="C:anaerobic ribonucleoside-triphosphate reductase complex"/>
    <property type="evidence" value="ECO:0007669"/>
    <property type="project" value="TreeGrafter"/>
</dbReference>
<dbReference type="PANTHER" id="PTHR21075:SF0">
    <property type="entry name" value="ANAEROBIC RIBONUCLEOSIDE-TRIPHOSPHATE REDUCTASE"/>
    <property type="match status" value="1"/>
</dbReference>
<dbReference type="AlphaFoldDB" id="A0AAU7BTY7"/>
<dbReference type="GO" id="GO:0004748">
    <property type="term" value="F:ribonucleoside-diphosphate reductase activity, thioredoxin disulfide as acceptor"/>
    <property type="evidence" value="ECO:0007669"/>
    <property type="project" value="TreeGrafter"/>
</dbReference>
<dbReference type="GO" id="GO:0006260">
    <property type="term" value="P:DNA replication"/>
    <property type="evidence" value="ECO:0007669"/>
    <property type="project" value="InterPro"/>
</dbReference>
<protein>
    <submittedName>
        <fullName evidence="1">Anaerobic ribonucleoside-triphosphate reductase</fullName>
    </submittedName>
</protein>
<dbReference type="PANTHER" id="PTHR21075">
    <property type="entry name" value="ANAEROBIC RIBONUCLEOSIDE-TRIPHOSPHATE REDUCTASE"/>
    <property type="match status" value="1"/>
</dbReference>
<dbReference type="Gene3D" id="3.20.70.20">
    <property type="match status" value="1"/>
</dbReference>
<dbReference type="NCBIfam" id="NF006127">
    <property type="entry name" value="PRK08271.1"/>
    <property type="match status" value="1"/>
</dbReference>
<dbReference type="EMBL" id="CP157199">
    <property type="protein sequence ID" value="XBG61601.1"/>
    <property type="molecule type" value="Genomic_DNA"/>
</dbReference>
<proteinExistence type="predicted"/>